<dbReference type="PROSITE" id="PS50088">
    <property type="entry name" value="ANK_REPEAT"/>
    <property type="match status" value="1"/>
</dbReference>
<feature type="repeat" description="ANK" evidence="3">
    <location>
        <begin position="35"/>
        <end position="67"/>
    </location>
</feature>
<keyword evidence="1" id="KW-0677">Repeat</keyword>
<dbReference type="PROSITE" id="PS50297">
    <property type="entry name" value="ANK_REP_REGION"/>
    <property type="match status" value="1"/>
</dbReference>
<proteinExistence type="predicted"/>
<evidence type="ECO:0000313" key="5">
    <source>
        <dbReference type="WBParaSite" id="ACRNAN_scaffold8816.g23774.t1"/>
    </source>
</evidence>
<evidence type="ECO:0000256" key="3">
    <source>
        <dbReference type="PROSITE-ProRule" id="PRU00023"/>
    </source>
</evidence>
<organism evidence="4 5">
    <name type="scientific">Acrobeloides nanus</name>
    <dbReference type="NCBI Taxonomy" id="290746"/>
    <lineage>
        <taxon>Eukaryota</taxon>
        <taxon>Metazoa</taxon>
        <taxon>Ecdysozoa</taxon>
        <taxon>Nematoda</taxon>
        <taxon>Chromadorea</taxon>
        <taxon>Rhabditida</taxon>
        <taxon>Tylenchina</taxon>
        <taxon>Cephalobomorpha</taxon>
        <taxon>Cephaloboidea</taxon>
        <taxon>Cephalobidae</taxon>
        <taxon>Acrobeloides</taxon>
    </lineage>
</organism>
<dbReference type="SMART" id="SM00248">
    <property type="entry name" value="ANK"/>
    <property type="match status" value="3"/>
</dbReference>
<sequence>MYLNDQLLDAVANSNLLSVKELLNSGANVNAHDGDFVTALQIAAARGDDEMVNLLINHGADVTKADQLGFSPFLRAIYGGHLKVIETLLLHYPSPEMATKETTYLGATPMTLACSGGHIKNEKIGHLVVVNILPK</sequence>
<evidence type="ECO:0000256" key="2">
    <source>
        <dbReference type="ARBA" id="ARBA00023043"/>
    </source>
</evidence>
<evidence type="ECO:0000313" key="4">
    <source>
        <dbReference type="Proteomes" id="UP000887540"/>
    </source>
</evidence>
<dbReference type="AlphaFoldDB" id="A0A914EKI7"/>
<dbReference type="PANTHER" id="PTHR24171:SF9">
    <property type="entry name" value="ANKYRIN REPEAT DOMAIN-CONTAINING PROTEIN 39"/>
    <property type="match status" value="1"/>
</dbReference>
<name>A0A914EKI7_9BILA</name>
<dbReference type="SUPFAM" id="SSF48403">
    <property type="entry name" value="Ankyrin repeat"/>
    <property type="match status" value="1"/>
</dbReference>
<dbReference type="PANTHER" id="PTHR24171">
    <property type="entry name" value="ANKYRIN REPEAT DOMAIN-CONTAINING PROTEIN 39-RELATED"/>
    <property type="match status" value="1"/>
</dbReference>
<dbReference type="WBParaSite" id="ACRNAN_scaffold8816.g23774.t1">
    <property type="protein sequence ID" value="ACRNAN_scaffold8816.g23774.t1"/>
    <property type="gene ID" value="ACRNAN_scaffold8816.g23774"/>
</dbReference>
<evidence type="ECO:0000256" key="1">
    <source>
        <dbReference type="ARBA" id="ARBA00022737"/>
    </source>
</evidence>
<reference evidence="5" key="1">
    <citation type="submission" date="2022-11" db="UniProtKB">
        <authorList>
            <consortium name="WormBaseParasite"/>
        </authorList>
    </citation>
    <scope>IDENTIFICATION</scope>
</reference>
<dbReference type="InterPro" id="IPR002110">
    <property type="entry name" value="Ankyrin_rpt"/>
</dbReference>
<keyword evidence="4" id="KW-1185">Reference proteome</keyword>
<dbReference type="Gene3D" id="1.25.40.20">
    <property type="entry name" value="Ankyrin repeat-containing domain"/>
    <property type="match status" value="1"/>
</dbReference>
<dbReference type="Pfam" id="PF12796">
    <property type="entry name" value="Ank_2"/>
    <property type="match status" value="1"/>
</dbReference>
<dbReference type="InterPro" id="IPR036770">
    <property type="entry name" value="Ankyrin_rpt-contain_sf"/>
</dbReference>
<dbReference type="Proteomes" id="UP000887540">
    <property type="component" value="Unplaced"/>
</dbReference>
<accession>A0A914EKI7</accession>
<keyword evidence="2 3" id="KW-0040">ANK repeat</keyword>
<protein>
    <submittedName>
        <fullName evidence="5">Uncharacterized protein</fullName>
    </submittedName>
</protein>